<dbReference type="AlphaFoldDB" id="A0A511MCC8"/>
<accession>A0A511MCC8</accession>
<organism evidence="1 2">
    <name type="scientific">Nocardia ninae NBRC 108245</name>
    <dbReference type="NCBI Taxonomy" id="1210091"/>
    <lineage>
        <taxon>Bacteria</taxon>
        <taxon>Bacillati</taxon>
        <taxon>Actinomycetota</taxon>
        <taxon>Actinomycetes</taxon>
        <taxon>Mycobacteriales</taxon>
        <taxon>Nocardiaceae</taxon>
        <taxon>Nocardia</taxon>
    </lineage>
</organism>
<keyword evidence="2" id="KW-1185">Reference proteome</keyword>
<evidence type="ECO:0000313" key="1">
    <source>
        <dbReference type="EMBL" id="GEM37416.1"/>
    </source>
</evidence>
<dbReference type="RefSeq" id="WP_147129558.1">
    <property type="nucleotide sequence ID" value="NZ_BJXA01000009.1"/>
</dbReference>
<protein>
    <submittedName>
        <fullName evidence="1">Uncharacterized protein</fullName>
    </submittedName>
</protein>
<sequence length="187" mass="21267">MAIGARTKRIRRIAKVYPIVEKFQAFGKECDGVWWSRRCGRGEPFELSLPLSVNARGDEPYVESNYEIAQERLDKVSAFGADYRVDLWPGGSIYTLTVRADDALAVREAQEIVDALQNYPFLSDDDVSRREWDRDHPDDFTCDSEYADDETGDCGCGNAKRKWAHDHPDESSCDSDDWECPCGRNAE</sequence>
<proteinExistence type="predicted"/>
<dbReference type="EMBL" id="BJXA01000009">
    <property type="protein sequence ID" value="GEM37416.1"/>
    <property type="molecule type" value="Genomic_DNA"/>
</dbReference>
<gene>
    <name evidence="1" type="ORF">NN4_19350</name>
</gene>
<reference evidence="1 2" key="1">
    <citation type="submission" date="2019-07" db="EMBL/GenBank/DDBJ databases">
        <title>Whole genome shotgun sequence of Nocardia ninae NBRC 108245.</title>
        <authorList>
            <person name="Hosoyama A."/>
            <person name="Uohara A."/>
            <person name="Ohji S."/>
            <person name="Ichikawa N."/>
        </authorList>
    </citation>
    <scope>NUCLEOTIDE SEQUENCE [LARGE SCALE GENOMIC DNA]</scope>
    <source>
        <strain evidence="1 2">NBRC 108245</strain>
    </source>
</reference>
<comment type="caution">
    <text evidence="1">The sequence shown here is derived from an EMBL/GenBank/DDBJ whole genome shotgun (WGS) entry which is preliminary data.</text>
</comment>
<dbReference type="Proteomes" id="UP000321424">
    <property type="component" value="Unassembled WGS sequence"/>
</dbReference>
<name>A0A511MCC8_9NOCA</name>
<evidence type="ECO:0000313" key="2">
    <source>
        <dbReference type="Proteomes" id="UP000321424"/>
    </source>
</evidence>